<dbReference type="OrthoDB" id="10264538at2759"/>
<evidence type="ECO:0000313" key="6">
    <source>
        <dbReference type="EMBL" id="CAF0897745.1"/>
    </source>
</evidence>
<dbReference type="GO" id="GO:0006412">
    <property type="term" value="P:translation"/>
    <property type="evidence" value="ECO:0007669"/>
    <property type="project" value="InterPro"/>
</dbReference>
<dbReference type="GO" id="GO:0003723">
    <property type="term" value="F:RNA binding"/>
    <property type="evidence" value="ECO:0007669"/>
    <property type="project" value="TreeGrafter"/>
</dbReference>
<proteinExistence type="inferred from homology"/>
<dbReference type="Proteomes" id="UP000663879">
    <property type="component" value="Unassembled WGS sequence"/>
</dbReference>
<dbReference type="EMBL" id="CAJNOC010001879">
    <property type="protein sequence ID" value="CAF0897745.1"/>
    <property type="molecule type" value="Genomic_DNA"/>
</dbReference>
<evidence type="ECO:0000256" key="3">
    <source>
        <dbReference type="ARBA" id="ARBA00023274"/>
    </source>
</evidence>
<gene>
    <name evidence="6" type="ORF">OXX778_LOCUS11239</name>
</gene>
<reference evidence="6" key="1">
    <citation type="submission" date="2021-02" db="EMBL/GenBank/DDBJ databases">
        <authorList>
            <person name="Nowell W R."/>
        </authorList>
    </citation>
    <scope>NUCLEOTIDE SEQUENCE</scope>
    <source>
        <strain evidence="6">Ploen Becks lab</strain>
    </source>
</reference>
<dbReference type="GO" id="GO:0003735">
    <property type="term" value="F:structural constituent of ribosome"/>
    <property type="evidence" value="ECO:0007669"/>
    <property type="project" value="InterPro"/>
</dbReference>
<evidence type="ECO:0000313" key="7">
    <source>
        <dbReference type="Proteomes" id="UP000663879"/>
    </source>
</evidence>
<dbReference type="FunFam" id="1.20.5.110:FF:000003">
    <property type="entry name" value="60S ribosomal protein L13"/>
    <property type="match status" value="1"/>
</dbReference>
<comment type="similarity">
    <text evidence="1">Belongs to the eukaryotic ribosomal protein eL13 family.</text>
</comment>
<keyword evidence="2" id="KW-0689">Ribosomal protein</keyword>
<keyword evidence="3" id="KW-0687">Ribonucleoprotein</keyword>
<dbReference type="InterPro" id="IPR001380">
    <property type="entry name" value="Ribosomal_eL13"/>
</dbReference>
<evidence type="ECO:0000256" key="2">
    <source>
        <dbReference type="ARBA" id="ARBA00022980"/>
    </source>
</evidence>
<protein>
    <recommendedName>
        <fullName evidence="4">Large ribosomal subunit protein eL13</fullName>
    </recommendedName>
    <alternativeName>
        <fullName evidence="5">60S ribosomal protein L13</fullName>
    </alternativeName>
</protein>
<dbReference type="Gene3D" id="1.20.5.110">
    <property type="match status" value="1"/>
</dbReference>
<evidence type="ECO:0000256" key="5">
    <source>
        <dbReference type="ARBA" id="ARBA00035321"/>
    </source>
</evidence>
<dbReference type="PANTHER" id="PTHR11722">
    <property type="entry name" value="60S RIBOSOMAL PROTEIN L13"/>
    <property type="match status" value="1"/>
</dbReference>
<dbReference type="GO" id="GO:0022625">
    <property type="term" value="C:cytosolic large ribosomal subunit"/>
    <property type="evidence" value="ECO:0007669"/>
    <property type="project" value="TreeGrafter"/>
</dbReference>
<accession>A0A813ZFJ1</accession>
<comment type="caution">
    <text evidence="6">The sequence shown here is derived from an EMBL/GenBank/DDBJ whole genome shotgun (WGS) entry which is preliminary data.</text>
</comment>
<name>A0A813ZFJ1_9BILA</name>
<dbReference type="PANTHER" id="PTHR11722:SF0">
    <property type="entry name" value="LARGE RIBOSOMAL SUBUNIT PROTEIN EL13"/>
    <property type="match status" value="1"/>
</dbReference>
<dbReference type="HAMAP" id="MF_00499">
    <property type="entry name" value="Ribosomal_eL13"/>
    <property type="match status" value="1"/>
</dbReference>
<evidence type="ECO:0000256" key="1">
    <source>
        <dbReference type="ARBA" id="ARBA00005640"/>
    </source>
</evidence>
<dbReference type="Pfam" id="PF01294">
    <property type="entry name" value="Ribosomal_L13e"/>
    <property type="match status" value="1"/>
</dbReference>
<dbReference type="AlphaFoldDB" id="A0A813ZFJ1"/>
<organism evidence="6 7">
    <name type="scientific">Brachionus calyciflorus</name>
    <dbReference type="NCBI Taxonomy" id="104777"/>
    <lineage>
        <taxon>Eukaryota</taxon>
        <taxon>Metazoa</taxon>
        <taxon>Spiralia</taxon>
        <taxon>Gnathifera</taxon>
        <taxon>Rotifera</taxon>
        <taxon>Eurotatoria</taxon>
        <taxon>Monogononta</taxon>
        <taxon>Pseudotrocha</taxon>
        <taxon>Ploima</taxon>
        <taxon>Brachionidae</taxon>
        <taxon>Brachionus</taxon>
    </lineage>
</organism>
<evidence type="ECO:0000256" key="4">
    <source>
        <dbReference type="ARBA" id="ARBA00035216"/>
    </source>
</evidence>
<sequence length="208" mass="24382">MGKRNNIIPNNHFHKWWQRYVKTWFNQPARKERRRTARLQKAARLAPRPVAGPVRPVVHCQTLRYNTKLRAGRGFSHDELRSAGIYKKYAKTVGIAVDHRRRNKSVESLQVNAQRLKTYQSKLVLFPRRASQPKKGDATAEELKLATQLTTEVLPVRQRVRKEKARKITDHERKFSSFSVLRKVRVDANLWGIREKKAKEKAEAEKNK</sequence>
<keyword evidence="7" id="KW-1185">Reference proteome</keyword>